<proteinExistence type="predicted"/>
<evidence type="ECO:0000256" key="2">
    <source>
        <dbReference type="SAM" id="Phobius"/>
    </source>
</evidence>
<feature type="transmembrane region" description="Helical" evidence="2">
    <location>
        <begin position="199"/>
        <end position="217"/>
    </location>
</feature>
<feature type="region of interest" description="Disordered" evidence="1">
    <location>
        <begin position="50"/>
        <end position="88"/>
    </location>
</feature>
<name>A0A1E7F8P5_9STRA</name>
<gene>
    <name evidence="3" type="ORF">FRACYDRAFT_241099</name>
</gene>
<dbReference type="Proteomes" id="UP000095751">
    <property type="component" value="Unassembled WGS sequence"/>
</dbReference>
<dbReference type="AlphaFoldDB" id="A0A1E7F8P5"/>
<keyword evidence="2" id="KW-0812">Transmembrane</keyword>
<dbReference type="InParanoid" id="A0A1E7F8P5"/>
<sequence>MIFVHNRRQASRKTATSASYCCIKFLVLQYCLAVLICFTSASTRSSAQALSPLSPHHVPFSKRTPTTNMNKNKRSSISSSSSVLFRSPTSSEEIELSESSDFDHEDNIDGNNQHNTDIVDEINSEVSLSTTINVVDDVGAASIESSKRLRWNRRKQIALGLLGSIIVTASAAKMGYLLGPPIIDVATASPSFGIYTNSMILRDVISTMSASVLAVILNRCITWGFENQKYDSKFARKLTHTLSAPLFIVFWPLFSNAQGAKYFASLVTLTNILRLYLAGTGDAAESSLAKSISRSGDQAEVLELHLWGGGGDDYHGGRGWDGGYHGRKYGRHDIKNATGCLTSTSLTVVELASRIFLIGWICAFIEILPLGDDNYTVPGSAAVLAALLLR</sequence>
<evidence type="ECO:0000256" key="1">
    <source>
        <dbReference type="SAM" id="MobiDB-lite"/>
    </source>
</evidence>
<protein>
    <submittedName>
        <fullName evidence="3">Uncharacterized protein</fullName>
    </submittedName>
</protein>
<evidence type="ECO:0000313" key="4">
    <source>
        <dbReference type="Proteomes" id="UP000095751"/>
    </source>
</evidence>
<feature type="compositionally biased region" description="Low complexity" evidence="1">
    <location>
        <begin position="75"/>
        <end position="88"/>
    </location>
</feature>
<keyword evidence="2" id="KW-1133">Transmembrane helix</keyword>
<reference evidence="3 4" key="1">
    <citation type="submission" date="2016-09" db="EMBL/GenBank/DDBJ databases">
        <title>Extensive genetic diversity and differential bi-allelic expression allows diatom success in the polar Southern Ocean.</title>
        <authorList>
            <consortium name="DOE Joint Genome Institute"/>
            <person name="Mock T."/>
            <person name="Otillar R.P."/>
            <person name="Strauss J."/>
            <person name="Dupont C."/>
            <person name="Frickenhaus S."/>
            <person name="Maumus F."/>
            <person name="Mcmullan M."/>
            <person name="Sanges R."/>
            <person name="Schmutz J."/>
            <person name="Toseland A."/>
            <person name="Valas R."/>
            <person name="Veluchamy A."/>
            <person name="Ward B.J."/>
            <person name="Allen A."/>
            <person name="Barry K."/>
            <person name="Falciatore A."/>
            <person name="Ferrante M."/>
            <person name="Fortunato A.E."/>
            <person name="Gloeckner G."/>
            <person name="Gruber A."/>
            <person name="Hipkin R."/>
            <person name="Janech M."/>
            <person name="Kroth P."/>
            <person name="Leese F."/>
            <person name="Lindquist E."/>
            <person name="Lyon B.R."/>
            <person name="Martin J."/>
            <person name="Mayer C."/>
            <person name="Parker M."/>
            <person name="Quesneville H."/>
            <person name="Raymond J."/>
            <person name="Uhlig C."/>
            <person name="Valentin K.U."/>
            <person name="Worden A.Z."/>
            <person name="Armbrust E.V."/>
            <person name="Bowler C."/>
            <person name="Green B."/>
            <person name="Moulton V."/>
            <person name="Van Oosterhout C."/>
            <person name="Grigoriev I."/>
        </authorList>
    </citation>
    <scope>NUCLEOTIDE SEQUENCE [LARGE SCALE GENOMIC DNA]</scope>
    <source>
        <strain evidence="3 4">CCMP1102</strain>
    </source>
</reference>
<feature type="transmembrane region" description="Helical" evidence="2">
    <location>
        <begin position="238"/>
        <end position="254"/>
    </location>
</feature>
<dbReference type="EMBL" id="KV784360">
    <property type="protein sequence ID" value="OEU14552.1"/>
    <property type="molecule type" value="Genomic_DNA"/>
</dbReference>
<dbReference type="KEGG" id="fcy:FRACYDRAFT_241099"/>
<keyword evidence="2" id="KW-0472">Membrane</keyword>
<evidence type="ECO:0000313" key="3">
    <source>
        <dbReference type="EMBL" id="OEU14552.1"/>
    </source>
</evidence>
<organism evidence="3 4">
    <name type="scientific">Fragilariopsis cylindrus CCMP1102</name>
    <dbReference type="NCBI Taxonomy" id="635003"/>
    <lineage>
        <taxon>Eukaryota</taxon>
        <taxon>Sar</taxon>
        <taxon>Stramenopiles</taxon>
        <taxon>Ochrophyta</taxon>
        <taxon>Bacillariophyta</taxon>
        <taxon>Bacillariophyceae</taxon>
        <taxon>Bacillariophycidae</taxon>
        <taxon>Bacillariales</taxon>
        <taxon>Bacillariaceae</taxon>
        <taxon>Fragilariopsis</taxon>
    </lineage>
</organism>
<feature type="transmembrane region" description="Helical" evidence="2">
    <location>
        <begin position="157"/>
        <end position="179"/>
    </location>
</feature>
<dbReference type="OrthoDB" id="5673at2759"/>
<accession>A0A1E7F8P5</accession>
<keyword evidence="4" id="KW-1185">Reference proteome</keyword>